<gene>
    <name evidence="1" type="ORF">HMPREF0083_04798</name>
</gene>
<reference evidence="1 2" key="1">
    <citation type="submission" date="2013-08" db="EMBL/GenBank/DDBJ databases">
        <authorList>
            <person name="Weinstock G."/>
            <person name="Sodergren E."/>
            <person name="Wylie T."/>
            <person name="Fulton L."/>
            <person name="Fulton R."/>
            <person name="Fronick C."/>
            <person name="O'Laughlin M."/>
            <person name="Godfrey J."/>
            <person name="Miner T."/>
            <person name="Herter B."/>
            <person name="Appelbaum E."/>
            <person name="Cordes M."/>
            <person name="Lek S."/>
            <person name="Wollam A."/>
            <person name="Pepin K.H."/>
            <person name="Palsikar V.B."/>
            <person name="Mitreva M."/>
            <person name="Wilson R.K."/>
        </authorList>
    </citation>
    <scope>NUCLEOTIDE SEQUENCE [LARGE SCALE GENOMIC DNA]</scope>
    <source>
        <strain evidence="1 2">ATCC 12856</strain>
    </source>
</reference>
<comment type="caution">
    <text evidence="1">The sequence shown here is derived from an EMBL/GenBank/DDBJ whole genome shotgun (WGS) entry which is preliminary data.</text>
</comment>
<keyword evidence="2" id="KW-1185">Reference proteome</keyword>
<dbReference type="STRING" id="649747.HMPREF0083_04798"/>
<name>U1WWU4_ANEAE</name>
<protein>
    <submittedName>
        <fullName evidence="1">Uncharacterized protein</fullName>
    </submittedName>
</protein>
<evidence type="ECO:0000313" key="2">
    <source>
        <dbReference type="Proteomes" id="UP000016511"/>
    </source>
</evidence>
<evidence type="ECO:0000313" key="1">
    <source>
        <dbReference type="EMBL" id="ERI07155.1"/>
    </source>
</evidence>
<dbReference type="AlphaFoldDB" id="U1WWU4"/>
<dbReference type="Proteomes" id="UP000016511">
    <property type="component" value="Unassembled WGS sequence"/>
</dbReference>
<sequence length="48" mass="5474">MNPVTSKVPVSDVEDKQIKDKTLVKGNGANHTNSFHRQKLIFLYFSQI</sequence>
<dbReference type="HOGENOM" id="CLU_3148872_0_0_9"/>
<dbReference type="EMBL" id="AWSJ01000294">
    <property type="protein sequence ID" value="ERI07155.1"/>
    <property type="molecule type" value="Genomic_DNA"/>
</dbReference>
<organism evidence="1 2">
    <name type="scientific">Aneurinibacillus aneurinilyticus ATCC 12856</name>
    <dbReference type="NCBI Taxonomy" id="649747"/>
    <lineage>
        <taxon>Bacteria</taxon>
        <taxon>Bacillati</taxon>
        <taxon>Bacillota</taxon>
        <taxon>Bacilli</taxon>
        <taxon>Bacillales</taxon>
        <taxon>Paenibacillaceae</taxon>
        <taxon>Aneurinibacillus group</taxon>
        <taxon>Aneurinibacillus</taxon>
    </lineage>
</organism>
<proteinExistence type="predicted"/>
<accession>U1WWU4</accession>